<organism evidence="2 3">
    <name type="scientific">Actinomadura nitritigenes</name>
    <dbReference type="NCBI Taxonomy" id="134602"/>
    <lineage>
        <taxon>Bacteria</taxon>
        <taxon>Bacillati</taxon>
        <taxon>Actinomycetota</taxon>
        <taxon>Actinomycetes</taxon>
        <taxon>Streptosporangiales</taxon>
        <taxon>Thermomonosporaceae</taxon>
        <taxon>Actinomadura</taxon>
    </lineage>
</organism>
<name>A0ABS3QQ74_9ACTN</name>
<accession>A0ABS3QQ74</accession>
<evidence type="ECO:0000313" key="2">
    <source>
        <dbReference type="EMBL" id="MBO2436120.1"/>
    </source>
</evidence>
<evidence type="ECO:0008006" key="4">
    <source>
        <dbReference type="Google" id="ProtNLM"/>
    </source>
</evidence>
<dbReference type="EMBL" id="JAGEOK010000001">
    <property type="protein sequence ID" value="MBO2436120.1"/>
    <property type="molecule type" value="Genomic_DNA"/>
</dbReference>
<sequence>MLDTGMTRSGRPYIAMEYFEHGALTDRLAREGPLPVAEALRIGVKMAGALALSRGGGHDEPPDTNGTASTPAASGQQGGGNAPPTAALRLPKGRAADVAWSAPRVRARQGASRVMAAGRPRTPGR</sequence>
<dbReference type="SUPFAM" id="SSF56112">
    <property type="entry name" value="Protein kinase-like (PK-like)"/>
    <property type="match status" value="1"/>
</dbReference>
<proteinExistence type="predicted"/>
<feature type="compositionally biased region" description="Polar residues" evidence="1">
    <location>
        <begin position="64"/>
        <end position="75"/>
    </location>
</feature>
<gene>
    <name evidence="2" type="ORF">J4557_01175</name>
</gene>
<dbReference type="RefSeq" id="WP_208264409.1">
    <property type="nucleotide sequence ID" value="NZ_BAAAGM010000030.1"/>
</dbReference>
<keyword evidence="3" id="KW-1185">Reference proteome</keyword>
<evidence type="ECO:0000256" key="1">
    <source>
        <dbReference type="SAM" id="MobiDB-lite"/>
    </source>
</evidence>
<reference evidence="2 3" key="1">
    <citation type="submission" date="2021-03" db="EMBL/GenBank/DDBJ databases">
        <authorList>
            <person name="Kanchanasin P."/>
            <person name="Saeng-In P."/>
            <person name="Phongsopitanun W."/>
            <person name="Yuki M."/>
            <person name="Kudo T."/>
            <person name="Ohkuma M."/>
            <person name="Tanasupawat S."/>
        </authorList>
    </citation>
    <scope>NUCLEOTIDE SEQUENCE [LARGE SCALE GENOMIC DNA]</scope>
    <source>
        <strain evidence="2 3">L46</strain>
    </source>
</reference>
<evidence type="ECO:0000313" key="3">
    <source>
        <dbReference type="Proteomes" id="UP000666915"/>
    </source>
</evidence>
<feature type="region of interest" description="Disordered" evidence="1">
    <location>
        <begin position="52"/>
        <end position="125"/>
    </location>
</feature>
<comment type="caution">
    <text evidence="2">The sequence shown here is derived from an EMBL/GenBank/DDBJ whole genome shotgun (WGS) entry which is preliminary data.</text>
</comment>
<dbReference type="InterPro" id="IPR011009">
    <property type="entry name" value="Kinase-like_dom_sf"/>
</dbReference>
<dbReference type="Proteomes" id="UP000666915">
    <property type="component" value="Unassembled WGS sequence"/>
</dbReference>
<protein>
    <recommendedName>
        <fullName evidence="4">Protein kinase domain-containing protein</fullName>
    </recommendedName>
</protein>